<evidence type="ECO:0000256" key="7">
    <source>
        <dbReference type="ARBA" id="ARBA00023125"/>
    </source>
</evidence>
<evidence type="ECO:0000259" key="12">
    <source>
        <dbReference type="PROSITE" id="PS50280"/>
    </source>
</evidence>
<accession>A0AAD9QEJ2</accession>
<evidence type="ECO:0000256" key="6">
    <source>
        <dbReference type="ARBA" id="ARBA00023015"/>
    </source>
</evidence>
<dbReference type="PROSITE" id="PS50157">
    <property type="entry name" value="ZINC_FINGER_C2H2_2"/>
    <property type="match status" value="7"/>
</dbReference>
<dbReference type="InterPro" id="IPR046341">
    <property type="entry name" value="SET_dom_sf"/>
</dbReference>
<reference evidence="13" key="2">
    <citation type="journal article" date="2023" name="Science">
        <title>Genomic signatures of disease resistance in endangered staghorn corals.</title>
        <authorList>
            <person name="Vollmer S.V."/>
            <person name="Selwyn J.D."/>
            <person name="Despard B.A."/>
            <person name="Roesel C.L."/>
        </authorList>
    </citation>
    <scope>NUCLEOTIDE SEQUENCE</scope>
    <source>
        <strain evidence="13">K2</strain>
    </source>
</reference>
<dbReference type="InterPro" id="IPR036236">
    <property type="entry name" value="Znf_C2H2_sf"/>
</dbReference>
<keyword evidence="8" id="KW-0804">Transcription</keyword>
<dbReference type="SUPFAM" id="SSF57667">
    <property type="entry name" value="beta-beta-alpha zinc fingers"/>
    <property type="match status" value="4"/>
</dbReference>
<feature type="domain" description="C2H2-type" evidence="11">
    <location>
        <begin position="409"/>
        <end position="441"/>
    </location>
</feature>
<keyword evidence="3" id="KW-0677">Repeat</keyword>
<dbReference type="FunFam" id="3.30.160.60:FF:000100">
    <property type="entry name" value="Zinc finger 45-like"/>
    <property type="match status" value="1"/>
</dbReference>
<reference evidence="13" key="1">
    <citation type="journal article" date="2023" name="G3 (Bethesda)">
        <title>Whole genome assembly and annotation of the endangered Caribbean coral Acropora cervicornis.</title>
        <authorList>
            <person name="Selwyn J.D."/>
            <person name="Vollmer S.V."/>
        </authorList>
    </citation>
    <scope>NUCLEOTIDE SEQUENCE</scope>
    <source>
        <strain evidence="13">K2</strain>
    </source>
</reference>
<dbReference type="PANTHER" id="PTHR16515:SF19">
    <property type="entry name" value="PR DOMAIN ZINC FINGER PROTEIN 14"/>
    <property type="match status" value="1"/>
</dbReference>
<dbReference type="EMBL" id="JARQWQ010000038">
    <property type="protein sequence ID" value="KAK2559822.1"/>
    <property type="molecule type" value="Genomic_DNA"/>
</dbReference>
<feature type="domain" description="C2H2-type" evidence="11">
    <location>
        <begin position="235"/>
        <end position="266"/>
    </location>
</feature>
<evidence type="ECO:0000256" key="4">
    <source>
        <dbReference type="ARBA" id="ARBA00022771"/>
    </source>
</evidence>
<dbReference type="SMART" id="SM00355">
    <property type="entry name" value="ZnF_C2H2"/>
    <property type="match status" value="7"/>
</dbReference>
<evidence type="ECO:0000256" key="10">
    <source>
        <dbReference type="PROSITE-ProRule" id="PRU00042"/>
    </source>
</evidence>
<keyword evidence="14" id="KW-1185">Reference proteome</keyword>
<dbReference type="Pfam" id="PF21549">
    <property type="entry name" value="PRDM2_PR"/>
    <property type="match status" value="1"/>
</dbReference>
<evidence type="ECO:0000313" key="14">
    <source>
        <dbReference type="Proteomes" id="UP001249851"/>
    </source>
</evidence>
<evidence type="ECO:0000256" key="5">
    <source>
        <dbReference type="ARBA" id="ARBA00022833"/>
    </source>
</evidence>
<evidence type="ECO:0000256" key="9">
    <source>
        <dbReference type="ARBA" id="ARBA00023242"/>
    </source>
</evidence>
<dbReference type="PROSITE" id="PS00028">
    <property type="entry name" value="ZINC_FINGER_C2H2_1"/>
    <property type="match status" value="5"/>
</dbReference>
<dbReference type="GO" id="GO:0000977">
    <property type="term" value="F:RNA polymerase II transcription regulatory region sequence-specific DNA binding"/>
    <property type="evidence" value="ECO:0007669"/>
    <property type="project" value="TreeGrafter"/>
</dbReference>
<gene>
    <name evidence="13" type="ORF">P5673_017371</name>
</gene>
<keyword evidence="4 10" id="KW-0863">Zinc-finger</keyword>
<keyword evidence="6" id="KW-0805">Transcription regulation</keyword>
<dbReference type="SUPFAM" id="SSF82199">
    <property type="entry name" value="SET domain"/>
    <property type="match status" value="1"/>
</dbReference>
<evidence type="ECO:0000256" key="2">
    <source>
        <dbReference type="ARBA" id="ARBA00022723"/>
    </source>
</evidence>
<dbReference type="FunFam" id="3.30.160.60:FF:000450">
    <property type="entry name" value="PR domain zinc finger protein 14"/>
    <property type="match status" value="1"/>
</dbReference>
<comment type="subcellular location">
    <subcellularLocation>
        <location evidence="1">Nucleus</location>
    </subcellularLocation>
</comment>
<dbReference type="PANTHER" id="PTHR16515">
    <property type="entry name" value="PR DOMAIN ZINC FINGER PROTEIN"/>
    <property type="match status" value="1"/>
</dbReference>
<dbReference type="InterPro" id="IPR013087">
    <property type="entry name" value="Znf_C2H2_type"/>
</dbReference>
<evidence type="ECO:0000256" key="8">
    <source>
        <dbReference type="ARBA" id="ARBA00023163"/>
    </source>
</evidence>
<dbReference type="AlphaFoldDB" id="A0AAD9QEJ2"/>
<feature type="domain" description="C2H2-type" evidence="11">
    <location>
        <begin position="296"/>
        <end position="323"/>
    </location>
</feature>
<sequence length="460" mass="52586">MLKKDLKNSKNAGNSLVQLRPTWEFTPEDLNFSLYGYFTSKDEDLGVNQRFEAKSRSSPVVRFVCGPAIPFKLELPSTVPDNLQLIGATLKSGTHYAVLCCQSLITKGTRYGPYTGRRVKPCDVTKSTDTALMWEVFDDDGLSYYIDGQTDPENWMKFVNCARHSEEQNMVLIQEGDQLFYECCKDVPVGEELLIWYGGCYTLSMGVPVNISAAFKEGLLKLPPVPELDDSSGDYKCNRCGKLFAYKYYRDRHLKYTRCIDTGDRKFPCTICNRSFDKRDRLRIHVLHVHEKHRPHGCTVCGKRFSQSSSLNKHMRVHSGERPYKCPHCVKAFTASSILRTHIRQHSGEKPFKCQHCERAFASHAAHDSHVRRTHTKEKPCVCEYCGKAFAQSYELKFHINMHTGAKPYACEKCGRAFSSPSSRDRHRANFDCMTRKNRAPKVMRKNQADGQEVLNLPTE</sequence>
<dbReference type="Gene3D" id="2.170.270.10">
    <property type="entry name" value="SET domain"/>
    <property type="match status" value="1"/>
</dbReference>
<evidence type="ECO:0000256" key="3">
    <source>
        <dbReference type="ARBA" id="ARBA00022737"/>
    </source>
</evidence>
<dbReference type="GO" id="GO:0008270">
    <property type="term" value="F:zinc ion binding"/>
    <property type="evidence" value="ECO:0007669"/>
    <property type="project" value="UniProtKB-KW"/>
</dbReference>
<keyword evidence="9" id="KW-0539">Nucleus</keyword>
<evidence type="ECO:0000313" key="13">
    <source>
        <dbReference type="EMBL" id="KAK2559822.1"/>
    </source>
</evidence>
<dbReference type="PROSITE" id="PS50280">
    <property type="entry name" value="SET"/>
    <property type="match status" value="1"/>
</dbReference>
<keyword evidence="5" id="KW-0862">Zinc</keyword>
<dbReference type="Pfam" id="PF13913">
    <property type="entry name" value="zf-C2HC_2"/>
    <property type="match status" value="1"/>
</dbReference>
<feature type="domain" description="C2H2-type" evidence="11">
    <location>
        <begin position="267"/>
        <end position="295"/>
    </location>
</feature>
<proteinExistence type="predicted"/>
<dbReference type="FunFam" id="3.30.160.60:FF:000480">
    <property type="entry name" value="PR domain zinc finger protein 14"/>
    <property type="match status" value="1"/>
</dbReference>
<dbReference type="InterPro" id="IPR050331">
    <property type="entry name" value="Zinc_finger"/>
</dbReference>
<dbReference type="GO" id="GO:0006357">
    <property type="term" value="P:regulation of transcription by RNA polymerase II"/>
    <property type="evidence" value="ECO:0007669"/>
    <property type="project" value="TreeGrafter"/>
</dbReference>
<feature type="domain" description="C2H2-type" evidence="11">
    <location>
        <begin position="324"/>
        <end position="351"/>
    </location>
</feature>
<feature type="domain" description="C2H2-type" evidence="11">
    <location>
        <begin position="381"/>
        <end position="408"/>
    </location>
</feature>
<evidence type="ECO:0000256" key="1">
    <source>
        <dbReference type="ARBA" id="ARBA00004123"/>
    </source>
</evidence>
<evidence type="ECO:0000259" key="11">
    <source>
        <dbReference type="PROSITE" id="PS50157"/>
    </source>
</evidence>
<dbReference type="FunFam" id="3.30.160.60:FF:001183">
    <property type="entry name" value="Zinc finger protein 18"/>
    <property type="match status" value="1"/>
</dbReference>
<keyword evidence="7" id="KW-0238">DNA-binding</keyword>
<organism evidence="13 14">
    <name type="scientific">Acropora cervicornis</name>
    <name type="common">Staghorn coral</name>
    <dbReference type="NCBI Taxonomy" id="6130"/>
    <lineage>
        <taxon>Eukaryota</taxon>
        <taxon>Metazoa</taxon>
        <taxon>Cnidaria</taxon>
        <taxon>Anthozoa</taxon>
        <taxon>Hexacorallia</taxon>
        <taxon>Scleractinia</taxon>
        <taxon>Astrocoeniina</taxon>
        <taxon>Acroporidae</taxon>
        <taxon>Acropora</taxon>
    </lineage>
</organism>
<comment type="caution">
    <text evidence="13">The sequence shown here is derived from an EMBL/GenBank/DDBJ whole genome shotgun (WGS) entry which is preliminary data.</text>
</comment>
<feature type="domain" description="C2H2-type" evidence="11">
    <location>
        <begin position="352"/>
        <end position="380"/>
    </location>
</feature>
<dbReference type="InterPro" id="IPR001214">
    <property type="entry name" value="SET_dom"/>
</dbReference>
<dbReference type="Proteomes" id="UP001249851">
    <property type="component" value="Unassembled WGS sequence"/>
</dbReference>
<dbReference type="GO" id="GO:0005634">
    <property type="term" value="C:nucleus"/>
    <property type="evidence" value="ECO:0007669"/>
    <property type="project" value="UniProtKB-SubCell"/>
</dbReference>
<dbReference type="Pfam" id="PF00096">
    <property type="entry name" value="zf-C2H2"/>
    <property type="match status" value="3"/>
</dbReference>
<protein>
    <submittedName>
        <fullName evidence="13">PR domain zinc finger protein 14</fullName>
    </submittedName>
</protein>
<name>A0AAD9QEJ2_ACRCE</name>
<dbReference type="Gene3D" id="3.30.160.60">
    <property type="entry name" value="Classic Zinc Finger"/>
    <property type="match status" value="6"/>
</dbReference>
<keyword evidence="2" id="KW-0479">Metal-binding</keyword>
<feature type="domain" description="SET" evidence="12">
    <location>
        <begin position="71"/>
        <end position="198"/>
    </location>
</feature>